<keyword evidence="4" id="KW-1185">Reference proteome</keyword>
<dbReference type="Proteomes" id="UP000254258">
    <property type="component" value="Unassembled WGS sequence"/>
</dbReference>
<comment type="caution">
    <text evidence="3">The sequence shown here is derived from an EMBL/GenBank/DDBJ whole genome shotgun (WGS) entry which is preliminary data.</text>
</comment>
<evidence type="ECO:0000313" key="4">
    <source>
        <dbReference type="Proteomes" id="UP000254258"/>
    </source>
</evidence>
<gene>
    <name evidence="3" type="ORF">DWU98_11495</name>
</gene>
<evidence type="ECO:0000259" key="2">
    <source>
        <dbReference type="Pfam" id="PF13474"/>
    </source>
</evidence>
<reference evidence="3 4" key="1">
    <citation type="submission" date="2018-07" db="EMBL/GenBank/DDBJ databases">
        <title>Dyella monticola sp. nov. and Dyella psychrodurans sp. nov. isolated from monsoon evergreen broad-leaved forest soil of Dinghu Mountain, China.</title>
        <authorList>
            <person name="Gao Z."/>
            <person name="Qiu L."/>
        </authorList>
    </citation>
    <scope>NUCLEOTIDE SEQUENCE [LARGE SCALE GENOMIC DNA]</scope>
    <source>
        <strain evidence="3 4">4G-K06</strain>
    </source>
</reference>
<name>A0A370WYQ7_9GAMM</name>
<protein>
    <submittedName>
        <fullName evidence="3">Nuclear transport factor 2 family protein</fullName>
    </submittedName>
</protein>
<dbReference type="Pfam" id="PF13474">
    <property type="entry name" value="SnoaL_3"/>
    <property type="match status" value="1"/>
</dbReference>
<feature type="signal peptide" evidence="1">
    <location>
        <begin position="1"/>
        <end position="27"/>
    </location>
</feature>
<accession>A0A370WYQ7</accession>
<dbReference type="SUPFAM" id="SSF54427">
    <property type="entry name" value="NTF2-like"/>
    <property type="match status" value="1"/>
</dbReference>
<evidence type="ECO:0000313" key="3">
    <source>
        <dbReference type="EMBL" id="RDS81160.1"/>
    </source>
</evidence>
<dbReference type="RefSeq" id="WP_115495716.1">
    <property type="nucleotide sequence ID" value="NZ_QRBE01000006.1"/>
</dbReference>
<feature type="chain" id="PRO_5016612965" evidence="1">
    <location>
        <begin position="28"/>
        <end position="153"/>
    </location>
</feature>
<organism evidence="3 4">
    <name type="scientific">Dyella monticola</name>
    <dbReference type="NCBI Taxonomy" id="1927958"/>
    <lineage>
        <taxon>Bacteria</taxon>
        <taxon>Pseudomonadati</taxon>
        <taxon>Pseudomonadota</taxon>
        <taxon>Gammaproteobacteria</taxon>
        <taxon>Lysobacterales</taxon>
        <taxon>Rhodanobacteraceae</taxon>
        <taxon>Dyella</taxon>
    </lineage>
</organism>
<dbReference type="Gene3D" id="3.10.450.50">
    <property type="match status" value="1"/>
</dbReference>
<proteinExistence type="predicted"/>
<dbReference type="EMBL" id="QRBE01000006">
    <property type="protein sequence ID" value="RDS81160.1"/>
    <property type="molecule type" value="Genomic_DNA"/>
</dbReference>
<evidence type="ECO:0000256" key="1">
    <source>
        <dbReference type="SAM" id="SignalP"/>
    </source>
</evidence>
<dbReference type="InterPro" id="IPR037401">
    <property type="entry name" value="SnoaL-like"/>
</dbReference>
<dbReference type="OrthoDB" id="5733227at2"/>
<dbReference type="AlphaFoldDB" id="A0A370WYQ7"/>
<dbReference type="InterPro" id="IPR032710">
    <property type="entry name" value="NTF2-like_dom_sf"/>
</dbReference>
<keyword evidence="1" id="KW-0732">Signal</keyword>
<sequence length="153" mass="16795">MTVARNVRNAIAWAIIALMPVVSCASATGTDEAKVVDTMRALFVAATHDNMDQFHRIACPDFYAFDVGKQFSGDELMSLIKKDHAAGDVFVWQVTEPKVHVDGSTAWITYINRGSFANASGKRDVSWLESAVLTKHAGGWCIRFLHSTPMPAH</sequence>
<feature type="domain" description="SnoaL-like" evidence="2">
    <location>
        <begin position="36"/>
        <end position="147"/>
    </location>
</feature>